<feature type="region of interest" description="Disordered" evidence="1">
    <location>
        <begin position="1"/>
        <end position="56"/>
    </location>
</feature>
<accession>A0A1Y4MMF0</accession>
<evidence type="ECO:0000313" key="5">
    <source>
        <dbReference type="Proteomes" id="UP000260828"/>
    </source>
</evidence>
<comment type="caution">
    <text evidence="2">The sequence shown here is derived from an EMBL/GenBank/DDBJ whole genome shotgun (WGS) entry which is preliminary data.</text>
</comment>
<evidence type="ECO:0000313" key="2">
    <source>
        <dbReference type="EMBL" id="OUP68771.1"/>
    </source>
</evidence>
<name>A0A1Y4MMF0_9FIRM</name>
<proteinExistence type="predicted"/>
<organism evidence="2 4">
    <name type="scientific">Anaerotruncus colihominis</name>
    <dbReference type="NCBI Taxonomy" id="169435"/>
    <lineage>
        <taxon>Bacteria</taxon>
        <taxon>Bacillati</taxon>
        <taxon>Bacillota</taxon>
        <taxon>Clostridia</taxon>
        <taxon>Eubacteriales</taxon>
        <taxon>Oscillospiraceae</taxon>
        <taxon>Anaerotruncus</taxon>
    </lineage>
</organism>
<sequence>MAKAHRGSWPFSRAAPSNPGPQPYKKARPAGRKTPCSDTGPAVSRRRDRRRAAGADFAIPRFPKEKARDSKAVTDLFF</sequence>
<dbReference type="AlphaFoldDB" id="A0A1Y4MMF0"/>
<protein>
    <submittedName>
        <fullName evidence="2">Uncharacterized protein</fullName>
    </submittedName>
</protein>
<gene>
    <name evidence="2" type="ORF">B5F11_11655</name>
    <name evidence="3" type="ORF">DXC40_08785</name>
</gene>
<evidence type="ECO:0000313" key="3">
    <source>
        <dbReference type="EMBL" id="RGE68414.1"/>
    </source>
</evidence>
<dbReference type="EMBL" id="NFKP01000014">
    <property type="protein sequence ID" value="OUP68771.1"/>
    <property type="molecule type" value="Genomic_DNA"/>
</dbReference>
<reference evidence="4" key="1">
    <citation type="submission" date="2017-04" db="EMBL/GenBank/DDBJ databases">
        <title>Function of individual gut microbiota members based on whole genome sequencing of pure cultures obtained from chicken caecum.</title>
        <authorList>
            <person name="Medvecky M."/>
            <person name="Cejkova D."/>
            <person name="Polansky O."/>
            <person name="Karasova D."/>
            <person name="Kubasova T."/>
            <person name="Cizek A."/>
            <person name="Rychlik I."/>
        </authorList>
    </citation>
    <scope>NUCLEOTIDE SEQUENCE [LARGE SCALE GENOMIC DNA]</scope>
    <source>
        <strain evidence="4">An175</strain>
    </source>
</reference>
<dbReference type="Proteomes" id="UP000196386">
    <property type="component" value="Unassembled WGS sequence"/>
</dbReference>
<dbReference type="EMBL" id="QVME01000003">
    <property type="protein sequence ID" value="RGE68414.1"/>
    <property type="molecule type" value="Genomic_DNA"/>
</dbReference>
<evidence type="ECO:0000313" key="4">
    <source>
        <dbReference type="Proteomes" id="UP000196386"/>
    </source>
</evidence>
<dbReference type="Proteomes" id="UP000260828">
    <property type="component" value="Unassembled WGS sequence"/>
</dbReference>
<evidence type="ECO:0000256" key="1">
    <source>
        <dbReference type="SAM" id="MobiDB-lite"/>
    </source>
</evidence>
<reference evidence="3 5" key="3">
    <citation type="submission" date="2018-08" db="EMBL/GenBank/DDBJ databases">
        <title>A genome reference for cultivated species of the human gut microbiota.</title>
        <authorList>
            <person name="Zou Y."/>
            <person name="Xue W."/>
            <person name="Luo G."/>
        </authorList>
    </citation>
    <scope>NUCLEOTIDE SEQUENCE [LARGE SCALE GENOMIC DNA]</scope>
    <source>
        <strain evidence="3 5">TF05-12AC</strain>
    </source>
</reference>
<reference evidence="2" key="2">
    <citation type="journal article" date="2018" name="BMC Genomics">
        <title>Whole genome sequencing and function prediction of 133 gut anaerobes isolated from chicken caecum in pure cultures.</title>
        <authorList>
            <person name="Medvecky M."/>
            <person name="Cejkova D."/>
            <person name="Polansky O."/>
            <person name="Karasova D."/>
            <person name="Kubasova T."/>
            <person name="Cizek A."/>
            <person name="Rychlik I."/>
        </authorList>
    </citation>
    <scope>NUCLEOTIDE SEQUENCE</scope>
    <source>
        <strain evidence="2">An175</strain>
    </source>
</reference>